<dbReference type="SMART" id="SM00155">
    <property type="entry name" value="PLDc"/>
    <property type="match status" value="2"/>
</dbReference>
<proteinExistence type="predicted"/>
<name>D0LEP5_GORB4</name>
<evidence type="ECO:0000256" key="3">
    <source>
        <dbReference type="ARBA" id="ARBA00023098"/>
    </source>
</evidence>
<dbReference type="Pfam" id="PF13091">
    <property type="entry name" value="PLDc_2"/>
    <property type="match status" value="1"/>
</dbReference>
<dbReference type="SUPFAM" id="SSF56024">
    <property type="entry name" value="Phospholipase D/nuclease"/>
    <property type="match status" value="2"/>
</dbReference>
<gene>
    <name evidence="6" type="ordered locus">Gbro_2528</name>
</gene>
<sequence length="521" mass="58176">MCAAILNRVGSNRGSQGRVKMSAGRCGDDDRRGDDSLLTPGRNCYGIARAERLACIIDAQDYFRYAKTAMLSARHRIMLIGWDFDTRIEFEPDGQTVDGPNQLGAFLDWLPAQRPGLDIHLLKWSVGALTAITRGMAPIFLTNLRTNRHLHLEIDTRHPLRAAHHQKIVVIDDRVAFCGGIDMTVDRWDTPAHRDDEPHRTEPGGTPCGPWHDATTAVDGDAARLVGEVARARWRSATGEDLPPVPDDEYDPWPAQLSPTLRDVDVAVARTLPELGDQSEVREIEQLYLDVIRRARRRLYVESQYLAARSLAEAIAERLREPDGPEVVVVLPRHADGWLERKAMDGARKRLLHMLWEADQHNRFRAYYPVTSAGEPIYVHAKVLVMDDVLLRVGSSNLNNRSLGLDSECDLAIEVTDADPRADEHRAGVLDVRDTLIAEHLDVTDEAWRAALDRRGSLIAAIEDLRGSGKTLAAFDADTVEGESSPLAENDLMDPESARGNPVLMRTIRFLAGRPLRRLRV</sequence>
<evidence type="ECO:0000256" key="4">
    <source>
        <dbReference type="SAM" id="MobiDB-lite"/>
    </source>
</evidence>
<dbReference type="HOGENOM" id="CLU_011094_2_0_11"/>
<dbReference type="PANTHER" id="PTHR18896">
    <property type="entry name" value="PHOSPHOLIPASE D"/>
    <property type="match status" value="1"/>
</dbReference>
<reference evidence="7" key="1">
    <citation type="submission" date="2009-10" db="EMBL/GenBank/DDBJ databases">
        <title>The complete chromosome of Gordonia bronchialis DSM 43247.</title>
        <authorList>
            <consortium name="US DOE Joint Genome Institute (JGI-PGF)"/>
            <person name="Lucas S."/>
            <person name="Copeland A."/>
            <person name="Lapidus A."/>
            <person name="Glavina del Rio T."/>
            <person name="Dalin E."/>
            <person name="Tice H."/>
            <person name="Bruce D."/>
            <person name="Goodwin L."/>
            <person name="Pitluck S."/>
            <person name="Kyrpides N."/>
            <person name="Mavromatis K."/>
            <person name="Ivanova N."/>
            <person name="Ovchinnikova G."/>
            <person name="Saunders E."/>
            <person name="Brettin T."/>
            <person name="Detter J.C."/>
            <person name="Han C."/>
            <person name="Larimer F."/>
            <person name="Land M."/>
            <person name="Hauser L."/>
            <person name="Markowitz V."/>
            <person name="Cheng J.-F."/>
            <person name="Hugenholtz P."/>
            <person name="Woyke T."/>
            <person name="Wu D."/>
            <person name="Jando M."/>
            <person name="Schneider S."/>
            <person name="Goeker M."/>
            <person name="Klenk H.-P."/>
            <person name="Eisen J.A."/>
        </authorList>
    </citation>
    <scope>NUCLEOTIDE SEQUENCE [LARGE SCALE GENOMIC DNA]</scope>
    <source>
        <strain evidence="7">ATCC 25592 / DSM 43247 / BCRC 13721 / JCM 3198 / KCTC 3076 / NBRC 16047 / NCTC 10667</strain>
    </source>
</reference>
<dbReference type="InterPro" id="IPR015679">
    <property type="entry name" value="PLipase_D_fam"/>
</dbReference>
<dbReference type="PANTHER" id="PTHR18896:SF60">
    <property type="entry name" value="PHOSPHOLIPASE D"/>
    <property type="match status" value="1"/>
</dbReference>
<dbReference type="InterPro" id="IPR001736">
    <property type="entry name" value="PLipase_D/transphosphatidylase"/>
</dbReference>
<feature type="compositionally biased region" description="Basic and acidic residues" evidence="4">
    <location>
        <begin position="189"/>
        <end position="202"/>
    </location>
</feature>
<keyword evidence="1" id="KW-0677">Repeat</keyword>
<dbReference type="CDD" id="cd09143">
    <property type="entry name" value="PLDc_vPLD1_2_like_bac_2"/>
    <property type="match status" value="1"/>
</dbReference>
<dbReference type="PROSITE" id="PS50035">
    <property type="entry name" value="PLD"/>
    <property type="match status" value="2"/>
</dbReference>
<dbReference type="EMBL" id="CP001802">
    <property type="protein sequence ID" value="ACY21769.1"/>
    <property type="molecule type" value="Genomic_DNA"/>
</dbReference>
<evidence type="ECO:0000259" key="5">
    <source>
        <dbReference type="PROSITE" id="PS50035"/>
    </source>
</evidence>
<feature type="region of interest" description="Disordered" evidence="4">
    <location>
        <begin position="189"/>
        <end position="212"/>
    </location>
</feature>
<dbReference type="GO" id="GO:0004630">
    <property type="term" value="F:phospholipase D activity"/>
    <property type="evidence" value="ECO:0007669"/>
    <property type="project" value="TreeGrafter"/>
</dbReference>
<feature type="domain" description="PLD phosphodiesterase" evidence="5">
    <location>
        <begin position="375"/>
        <end position="402"/>
    </location>
</feature>
<dbReference type="GO" id="GO:0005886">
    <property type="term" value="C:plasma membrane"/>
    <property type="evidence" value="ECO:0007669"/>
    <property type="project" value="TreeGrafter"/>
</dbReference>
<dbReference type="Gene3D" id="3.30.870.10">
    <property type="entry name" value="Endonuclease Chain A"/>
    <property type="match status" value="2"/>
</dbReference>
<dbReference type="Proteomes" id="UP000001219">
    <property type="component" value="Chromosome"/>
</dbReference>
<keyword evidence="2" id="KW-0378">Hydrolase</keyword>
<dbReference type="KEGG" id="gbr:Gbro_2528"/>
<feature type="region of interest" description="Disordered" evidence="4">
    <location>
        <begin position="12"/>
        <end position="32"/>
    </location>
</feature>
<dbReference type="AlphaFoldDB" id="D0LEP5"/>
<dbReference type="Pfam" id="PF00614">
    <property type="entry name" value="PLDc"/>
    <property type="match status" value="1"/>
</dbReference>
<dbReference type="InterPro" id="IPR025202">
    <property type="entry name" value="PLD-like_dom"/>
</dbReference>
<dbReference type="eggNOG" id="COG1502">
    <property type="taxonomic scope" value="Bacteria"/>
</dbReference>
<feature type="domain" description="PLD phosphodiesterase" evidence="5">
    <location>
        <begin position="160"/>
        <end position="187"/>
    </location>
</feature>
<evidence type="ECO:0000313" key="7">
    <source>
        <dbReference type="Proteomes" id="UP000001219"/>
    </source>
</evidence>
<dbReference type="CDD" id="cd09140">
    <property type="entry name" value="PLDc_vPLD1_2_like_bac_1"/>
    <property type="match status" value="1"/>
</dbReference>
<evidence type="ECO:0000313" key="6">
    <source>
        <dbReference type="EMBL" id="ACY21769.1"/>
    </source>
</evidence>
<organism evidence="6 7">
    <name type="scientific">Gordonia bronchialis (strain ATCC 25592 / DSM 43247 / BCRC 13721 / JCM 3198 / KCTC 3076 / NBRC 16047 / NCTC 10667)</name>
    <name type="common">Rhodococcus bronchialis</name>
    <dbReference type="NCBI Taxonomy" id="526226"/>
    <lineage>
        <taxon>Bacteria</taxon>
        <taxon>Bacillati</taxon>
        <taxon>Actinomycetota</taxon>
        <taxon>Actinomycetes</taxon>
        <taxon>Mycobacteriales</taxon>
        <taxon>Gordoniaceae</taxon>
        <taxon>Gordonia</taxon>
    </lineage>
</organism>
<evidence type="ECO:0000256" key="2">
    <source>
        <dbReference type="ARBA" id="ARBA00022801"/>
    </source>
</evidence>
<protein>
    <submittedName>
        <fullName evidence="6">Phospholipase D/Transphosphatidylase</fullName>
    </submittedName>
</protein>
<dbReference type="STRING" id="526226.Gbro_2528"/>
<keyword evidence="7" id="KW-1185">Reference proteome</keyword>
<evidence type="ECO:0000256" key="1">
    <source>
        <dbReference type="ARBA" id="ARBA00022737"/>
    </source>
</evidence>
<reference evidence="6 7" key="2">
    <citation type="journal article" date="2010" name="Stand. Genomic Sci.">
        <title>Complete genome sequence of Gordonia bronchialis type strain (3410).</title>
        <authorList>
            <person name="Ivanova N."/>
            <person name="Sikorski J."/>
            <person name="Jando M."/>
            <person name="Lapidus A."/>
            <person name="Nolan M."/>
            <person name="Lucas S."/>
            <person name="Del Rio T.G."/>
            <person name="Tice H."/>
            <person name="Copeland A."/>
            <person name="Cheng J.F."/>
            <person name="Chen F."/>
            <person name="Bruce D."/>
            <person name="Goodwin L."/>
            <person name="Pitluck S."/>
            <person name="Mavromatis K."/>
            <person name="Ovchinnikova G."/>
            <person name="Pati A."/>
            <person name="Chen A."/>
            <person name="Palaniappan K."/>
            <person name="Land M."/>
            <person name="Hauser L."/>
            <person name="Chang Y.J."/>
            <person name="Jeffries C.D."/>
            <person name="Chain P."/>
            <person name="Saunders E."/>
            <person name="Han C."/>
            <person name="Detter J.C."/>
            <person name="Brettin T."/>
            <person name="Rohde M."/>
            <person name="Goker M."/>
            <person name="Bristow J."/>
            <person name="Eisen J.A."/>
            <person name="Markowitz V."/>
            <person name="Hugenholtz P."/>
            <person name="Klenk H.P."/>
            <person name="Kyrpides N.C."/>
        </authorList>
    </citation>
    <scope>NUCLEOTIDE SEQUENCE [LARGE SCALE GENOMIC DNA]</scope>
    <source>
        <strain evidence="7">ATCC 25592 / DSM 43247 / BCRC 13721 / JCM 3198 / KCTC 3076 / NBRC 16047 / NCTC 10667</strain>
    </source>
</reference>
<accession>D0LEP5</accession>
<keyword evidence="3" id="KW-0443">Lipid metabolism</keyword>
<dbReference type="GO" id="GO:0009395">
    <property type="term" value="P:phospholipid catabolic process"/>
    <property type="evidence" value="ECO:0007669"/>
    <property type="project" value="TreeGrafter"/>
</dbReference>